<evidence type="ECO:0000256" key="4">
    <source>
        <dbReference type="ARBA" id="ARBA00022475"/>
    </source>
</evidence>
<dbReference type="GO" id="GO:0005886">
    <property type="term" value="C:plasma membrane"/>
    <property type="evidence" value="ECO:0007669"/>
    <property type="project" value="UniProtKB-SubCell"/>
</dbReference>
<comment type="similarity">
    <text evidence="2">Belongs to the binding-protein-dependent transport system permease family. FecCD subfamily.</text>
</comment>
<dbReference type="InterPro" id="IPR037294">
    <property type="entry name" value="ABC_BtuC-like"/>
</dbReference>
<dbReference type="Pfam" id="PF01032">
    <property type="entry name" value="FecCD"/>
    <property type="match status" value="1"/>
</dbReference>
<dbReference type="GO" id="GO:0022857">
    <property type="term" value="F:transmembrane transporter activity"/>
    <property type="evidence" value="ECO:0007669"/>
    <property type="project" value="InterPro"/>
</dbReference>
<comment type="caution">
    <text evidence="9">The sequence shown here is derived from an EMBL/GenBank/DDBJ whole genome shotgun (WGS) entry which is preliminary data.</text>
</comment>
<organism evidence="9 10">
    <name type="scientific">Leptospira idonii</name>
    <dbReference type="NCBI Taxonomy" id="1193500"/>
    <lineage>
        <taxon>Bacteria</taxon>
        <taxon>Pseudomonadati</taxon>
        <taxon>Spirochaetota</taxon>
        <taxon>Spirochaetia</taxon>
        <taxon>Leptospirales</taxon>
        <taxon>Leptospiraceae</taxon>
        <taxon>Leptospira</taxon>
    </lineage>
</organism>
<evidence type="ECO:0000256" key="5">
    <source>
        <dbReference type="ARBA" id="ARBA00022692"/>
    </source>
</evidence>
<dbReference type="SUPFAM" id="SSF81345">
    <property type="entry name" value="ABC transporter involved in vitamin B12 uptake, BtuC"/>
    <property type="match status" value="1"/>
</dbReference>
<dbReference type="CDD" id="cd06550">
    <property type="entry name" value="TM_ABC_iron-siderophores_like"/>
    <property type="match status" value="1"/>
</dbReference>
<evidence type="ECO:0000256" key="6">
    <source>
        <dbReference type="ARBA" id="ARBA00022989"/>
    </source>
</evidence>
<reference evidence="9" key="1">
    <citation type="journal article" date="2019" name="PLoS Negl. Trop. Dis.">
        <title>Revisiting the worldwide diversity of Leptospira species in the environment.</title>
        <authorList>
            <person name="Vincent A.T."/>
            <person name="Schiettekatte O."/>
            <person name="Bourhy P."/>
            <person name="Veyrier F.J."/>
            <person name="Picardeau M."/>
        </authorList>
    </citation>
    <scope>NUCLEOTIDE SEQUENCE [LARGE SCALE GENOMIC DNA]</scope>
    <source>
        <strain evidence="9">201300427</strain>
    </source>
</reference>
<keyword evidence="5 8" id="KW-0812">Transmembrane</keyword>
<evidence type="ECO:0000256" key="2">
    <source>
        <dbReference type="ARBA" id="ARBA00007935"/>
    </source>
</evidence>
<keyword evidence="6 8" id="KW-1133">Transmembrane helix</keyword>
<dbReference type="PANTHER" id="PTHR30472">
    <property type="entry name" value="FERRIC ENTEROBACTIN TRANSPORT SYSTEM PERMEASE PROTEIN"/>
    <property type="match status" value="1"/>
</dbReference>
<evidence type="ECO:0000313" key="9">
    <source>
        <dbReference type="EMBL" id="TGN20243.1"/>
    </source>
</evidence>
<dbReference type="Gene3D" id="1.10.3470.10">
    <property type="entry name" value="ABC transporter involved in vitamin B12 uptake, BtuC"/>
    <property type="match status" value="1"/>
</dbReference>
<dbReference type="EMBL" id="RQHW01000015">
    <property type="protein sequence ID" value="TGN20243.1"/>
    <property type="molecule type" value="Genomic_DNA"/>
</dbReference>
<accession>A0A4R9M0P5</accession>
<dbReference type="RefSeq" id="WP_135759400.1">
    <property type="nucleotide sequence ID" value="NZ_RQHW01000015.1"/>
</dbReference>
<dbReference type="PANTHER" id="PTHR30472:SF25">
    <property type="entry name" value="ABC TRANSPORTER PERMEASE PROTEIN MJ0876-RELATED"/>
    <property type="match status" value="1"/>
</dbReference>
<dbReference type="Proteomes" id="UP000298058">
    <property type="component" value="Unassembled WGS sequence"/>
</dbReference>
<evidence type="ECO:0000256" key="3">
    <source>
        <dbReference type="ARBA" id="ARBA00022448"/>
    </source>
</evidence>
<feature type="transmembrane region" description="Helical" evidence="8">
    <location>
        <begin position="58"/>
        <end position="78"/>
    </location>
</feature>
<feature type="transmembrane region" description="Helical" evidence="8">
    <location>
        <begin position="90"/>
        <end position="112"/>
    </location>
</feature>
<evidence type="ECO:0000256" key="7">
    <source>
        <dbReference type="ARBA" id="ARBA00023136"/>
    </source>
</evidence>
<dbReference type="FunFam" id="1.10.3470.10:FF:000001">
    <property type="entry name" value="Vitamin B12 ABC transporter permease BtuC"/>
    <property type="match status" value="1"/>
</dbReference>
<dbReference type="InterPro" id="IPR000522">
    <property type="entry name" value="ABC_transptr_permease_BtuC"/>
</dbReference>
<keyword evidence="4" id="KW-1003">Cell membrane</keyword>
<sequence length="335" mass="35711">MEISQVKKRKLFLSFTVLLSLFALAFVSNWGALGVHWSDILTNSASSIENEVFWNLRFPRVIMATLLGGSLAWAGAIAQGLFRNPIVDPGLVGITAGSALFAAVGIVLGTEIKNFPPVWGVILLSFVGGVVTGFLVYILSRSQGKTEIYTLLLTGIAINSLCFAGIGILSYIASDAQLRNLSNWNLGSLGGSSWATLSRFGVILALPVFIGPFISKQLNVFALGEKEAMHLGIPVEAMKSFLILCIGILVGSSVAVAGNIGFVGLSIPHIVRLAIGQDYKYLLPCSYFLGGAFLTIGDGFCRTIMAPTEIPVGVITAFLGAPVFLLLLRARRRNT</sequence>
<evidence type="ECO:0000256" key="8">
    <source>
        <dbReference type="SAM" id="Phobius"/>
    </source>
</evidence>
<proteinExistence type="inferred from homology"/>
<dbReference type="GO" id="GO:0033214">
    <property type="term" value="P:siderophore-iron import into cell"/>
    <property type="evidence" value="ECO:0007669"/>
    <property type="project" value="TreeGrafter"/>
</dbReference>
<keyword evidence="3" id="KW-0813">Transport</keyword>
<protein>
    <submittedName>
        <fullName evidence="9">Iron ABC transporter permease</fullName>
    </submittedName>
</protein>
<feature type="transmembrane region" description="Helical" evidence="8">
    <location>
        <begin position="310"/>
        <end position="328"/>
    </location>
</feature>
<dbReference type="OrthoDB" id="9792889at2"/>
<feature type="transmembrane region" description="Helical" evidence="8">
    <location>
        <begin position="193"/>
        <end position="214"/>
    </location>
</feature>
<comment type="subcellular location">
    <subcellularLocation>
        <location evidence="1">Cell membrane</location>
        <topology evidence="1">Multi-pass membrane protein</topology>
    </subcellularLocation>
</comment>
<gene>
    <name evidence="9" type="ORF">EHS15_04725</name>
</gene>
<keyword evidence="7 8" id="KW-0472">Membrane</keyword>
<feature type="transmembrane region" description="Helical" evidence="8">
    <location>
        <begin position="151"/>
        <end position="173"/>
    </location>
</feature>
<name>A0A4R9M0P5_9LEPT</name>
<keyword evidence="10" id="KW-1185">Reference proteome</keyword>
<evidence type="ECO:0000256" key="1">
    <source>
        <dbReference type="ARBA" id="ARBA00004651"/>
    </source>
</evidence>
<feature type="transmembrane region" description="Helical" evidence="8">
    <location>
        <begin position="118"/>
        <end position="139"/>
    </location>
</feature>
<dbReference type="AlphaFoldDB" id="A0A4R9M0P5"/>
<evidence type="ECO:0000313" key="10">
    <source>
        <dbReference type="Proteomes" id="UP000298058"/>
    </source>
</evidence>